<evidence type="ECO:0000313" key="2">
    <source>
        <dbReference type="Proteomes" id="UP000316621"/>
    </source>
</evidence>
<dbReference type="AlphaFoldDB" id="A0A4Y7JJJ7"/>
<evidence type="ECO:0000313" key="1">
    <source>
        <dbReference type="EMBL" id="RZC59968.1"/>
    </source>
</evidence>
<protein>
    <submittedName>
        <fullName evidence="1">Uncharacterized protein</fullName>
    </submittedName>
</protein>
<gene>
    <name evidence="1" type="ORF">C5167_021725</name>
</gene>
<feature type="non-terminal residue" evidence="1">
    <location>
        <position position="57"/>
    </location>
</feature>
<organism evidence="1 2">
    <name type="scientific">Papaver somniferum</name>
    <name type="common">Opium poppy</name>
    <dbReference type="NCBI Taxonomy" id="3469"/>
    <lineage>
        <taxon>Eukaryota</taxon>
        <taxon>Viridiplantae</taxon>
        <taxon>Streptophyta</taxon>
        <taxon>Embryophyta</taxon>
        <taxon>Tracheophyta</taxon>
        <taxon>Spermatophyta</taxon>
        <taxon>Magnoliopsida</taxon>
        <taxon>Ranunculales</taxon>
        <taxon>Papaveraceae</taxon>
        <taxon>Papaveroideae</taxon>
        <taxon>Papaver</taxon>
    </lineage>
</organism>
<dbReference type="Gramene" id="RZC59968">
    <property type="protein sequence ID" value="RZC59968"/>
    <property type="gene ID" value="C5167_021725"/>
</dbReference>
<dbReference type="Proteomes" id="UP000316621">
    <property type="component" value="Chromosome 5"/>
</dbReference>
<proteinExistence type="predicted"/>
<sequence>MLKRTLTLNCRLLSTMNSVLLEIQGLLQVNYMVLLAIESILQMRRIILACRAKLFFF</sequence>
<accession>A0A4Y7JJJ7</accession>
<dbReference type="EMBL" id="CM010719">
    <property type="protein sequence ID" value="RZC59968.1"/>
    <property type="molecule type" value="Genomic_DNA"/>
</dbReference>
<reference evidence="1 2" key="1">
    <citation type="journal article" date="2018" name="Science">
        <title>The opium poppy genome and morphinan production.</title>
        <authorList>
            <person name="Guo L."/>
            <person name="Winzer T."/>
            <person name="Yang X."/>
            <person name="Li Y."/>
            <person name="Ning Z."/>
            <person name="He Z."/>
            <person name="Teodor R."/>
            <person name="Lu Y."/>
            <person name="Bowser T.A."/>
            <person name="Graham I.A."/>
            <person name="Ye K."/>
        </authorList>
    </citation>
    <scope>NUCLEOTIDE SEQUENCE [LARGE SCALE GENOMIC DNA]</scope>
    <source>
        <strain evidence="2">cv. HN1</strain>
        <tissue evidence="1">Leaves</tissue>
    </source>
</reference>
<name>A0A4Y7JJJ7_PAPSO</name>
<keyword evidence="2" id="KW-1185">Reference proteome</keyword>